<dbReference type="GO" id="GO:0005576">
    <property type="term" value="C:extracellular region"/>
    <property type="evidence" value="ECO:0007669"/>
    <property type="project" value="TreeGrafter"/>
</dbReference>
<dbReference type="RefSeq" id="WP_181193483.1">
    <property type="nucleotide sequence ID" value="NZ_PVNH01000014.1"/>
</dbReference>
<evidence type="ECO:0000256" key="2">
    <source>
        <dbReference type="ARBA" id="ARBA00022448"/>
    </source>
</evidence>
<dbReference type="PANTHER" id="PTHR30085:SF6">
    <property type="entry name" value="ABC TRANSPORTER GLUTAMINE-BINDING PROTEIN GLNH"/>
    <property type="match status" value="1"/>
</dbReference>
<comment type="similarity">
    <text evidence="1 4">Belongs to the bacterial solute-binding protein 3 family.</text>
</comment>
<dbReference type="InterPro" id="IPR018313">
    <property type="entry name" value="SBP_3_CS"/>
</dbReference>
<evidence type="ECO:0000259" key="7">
    <source>
        <dbReference type="SMART" id="SM00062"/>
    </source>
</evidence>
<dbReference type="PROSITE" id="PS51257">
    <property type="entry name" value="PROKAR_LIPOPROTEIN"/>
    <property type="match status" value="1"/>
</dbReference>
<dbReference type="InterPro" id="IPR001638">
    <property type="entry name" value="Solute-binding_3/MltF_N"/>
</dbReference>
<dbReference type="GO" id="GO:0006865">
    <property type="term" value="P:amino acid transport"/>
    <property type="evidence" value="ECO:0007669"/>
    <property type="project" value="TreeGrafter"/>
</dbReference>
<dbReference type="InterPro" id="IPR051455">
    <property type="entry name" value="Bact_solute-bind_prot3"/>
</dbReference>
<keyword evidence="3 6" id="KW-0732">Signal</keyword>
<feature type="chain" id="PRO_5038486592" evidence="6">
    <location>
        <begin position="29"/>
        <end position="278"/>
    </location>
</feature>
<keyword evidence="2" id="KW-0813">Transport</keyword>
<reference evidence="8 9" key="1">
    <citation type="submission" date="2018-03" db="EMBL/GenBank/DDBJ databases">
        <title>Genomic Encyclopedia of Type Strains, Phase III (KMG-III): the genomes of soil and plant-associated and newly described type strains.</title>
        <authorList>
            <person name="Whitman W."/>
        </authorList>
    </citation>
    <scope>NUCLEOTIDE SEQUENCE [LARGE SCALE GENOMIC DNA]</scope>
    <source>
        <strain evidence="8 9">CGMCC 4.7125</strain>
    </source>
</reference>
<gene>
    <name evidence="8" type="ORF">B0I33_11467</name>
</gene>
<evidence type="ECO:0000256" key="6">
    <source>
        <dbReference type="SAM" id="SignalP"/>
    </source>
</evidence>
<dbReference type="PANTHER" id="PTHR30085">
    <property type="entry name" value="AMINO ACID ABC TRANSPORTER PERMEASE"/>
    <property type="match status" value="1"/>
</dbReference>
<evidence type="ECO:0000256" key="3">
    <source>
        <dbReference type="ARBA" id="ARBA00022729"/>
    </source>
</evidence>
<comment type="caution">
    <text evidence="8">The sequence shown here is derived from an EMBL/GenBank/DDBJ whole genome shotgun (WGS) entry which is preliminary data.</text>
</comment>
<organism evidence="8 9">
    <name type="scientific">Prauserella shujinwangii</name>
    <dbReference type="NCBI Taxonomy" id="1453103"/>
    <lineage>
        <taxon>Bacteria</taxon>
        <taxon>Bacillati</taxon>
        <taxon>Actinomycetota</taxon>
        <taxon>Actinomycetes</taxon>
        <taxon>Pseudonocardiales</taxon>
        <taxon>Pseudonocardiaceae</taxon>
        <taxon>Prauserella</taxon>
    </lineage>
</organism>
<evidence type="ECO:0000256" key="5">
    <source>
        <dbReference type="SAM" id="MobiDB-lite"/>
    </source>
</evidence>
<sequence length="278" mass="29426">MRLATLVTAVATAAAACLSAACSAPDAAEDSVVTRAYETGTLTIGIRFDQPGLSERTIDGRFVGFDVDVAEFVADELGVAADDITWRETTPAQRESDLSSGAVDLVVAAYSITEERKETVSFAGPYFVTGQDLLVRASATEIDGPEALSGKRLCSVTGSTSAAQVKERFARTLELVEYPRNSDCVTALLAGQVDAVTTDAAILAGFAAQNPELLRLVGEPFSTERYGVGLRKGDTDGQAAVAAAIERMIESGRWRESLERNLGPSGYPLPEPPEVTER</sequence>
<dbReference type="GO" id="GO:0030288">
    <property type="term" value="C:outer membrane-bounded periplasmic space"/>
    <property type="evidence" value="ECO:0007669"/>
    <property type="project" value="TreeGrafter"/>
</dbReference>
<dbReference type="AlphaFoldDB" id="A0A2T0LKX8"/>
<dbReference type="PROSITE" id="PS01039">
    <property type="entry name" value="SBP_BACTERIAL_3"/>
    <property type="match status" value="1"/>
</dbReference>
<name>A0A2T0LKX8_9PSEU</name>
<dbReference type="Gene3D" id="3.40.190.10">
    <property type="entry name" value="Periplasmic binding protein-like II"/>
    <property type="match status" value="2"/>
</dbReference>
<keyword evidence="9" id="KW-1185">Reference proteome</keyword>
<protein>
    <submittedName>
        <fullName evidence="8">Glutamate transport system substrate-binding protein</fullName>
    </submittedName>
</protein>
<feature type="domain" description="Solute-binding protein family 3/N-terminal" evidence="7">
    <location>
        <begin position="41"/>
        <end position="265"/>
    </location>
</feature>
<feature type="region of interest" description="Disordered" evidence="5">
    <location>
        <begin position="256"/>
        <end position="278"/>
    </location>
</feature>
<feature type="signal peptide" evidence="6">
    <location>
        <begin position="1"/>
        <end position="28"/>
    </location>
</feature>
<dbReference type="CDD" id="cd13690">
    <property type="entry name" value="PBP2_GluB"/>
    <property type="match status" value="1"/>
</dbReference>
<dbReference type="EMBL" id="PVNH01000014">
    <property type="protein sequence ID" value="PRX43607.1"/>
    <property type="molecule type" value="Genomic_DNA"/>
</dbReference>
<dbReference type="Pfam" id="PF00497">
    <property type="entry name" value="SBP_bac_3"/>
    <property type="match status" value="1"/>
</dbReference>
<dbReference type="Proteomes" id="UP000238362">
    <property type="component" value="Unassembled WGS sequence"/>
</dbReference>
<proteinExistence type="inferred from homology"/>
<evidence type="ECO:0000256" key="1">
    <source>
        <dbReference type="ARBA" id="ARBA00010333"/>
    </source>
</evidence>
<evidence type="ECO:0000313" key="9">
    <source>
        <dbReference type="Proteomes" id="UP000238362"/>
    </source>
</evidence>
<dbReference type="SMART" id="SM00062">
    <property type="entry name" value="PBPb"/>
    <property type="match status" value="1"/>
</dbReference>
<evidence type="ECO:0000313" key="8">
    <source>
        <dbReference type="EMBL" id="PRX43607.1"/>
    </source>
</evidence>
<evidence type="ECO:0000256" key="4">
    <source>
        <dbReference type="RuleBase" id="RU003744"/>
    </source>
</evidence>
<dbReference type="SUPFAM" id="SSF53850">
    <property type="entry name" value="Periplasmic binding protein-like II"/>
    <property type="match status" value="1"/>
</dbReference>
<accession>A0A2T0LKX8</accession>
<feature type="compositionally biased region" description="Pro residues" evidence="5">
    <location>
        <begin position="267"/>
        <end position="278"/>
    </location>
</feature>